<protein>
    <recommendedName>
        <fullName evidence="1">Hydantoinase B/oxoprolinase domain-containing protein</fullName>
    </recommendedName>
</protein>
<dbReference type="AlphaFoldDB" id="A0A0F9D6A2"/>
<dbReference type="GO" id="GO:0005829">
    <property type="term" value="C:cytosol"/>
    <property type="evidence" value="ECO:0007669"/>
    <property type="project" value="TreeGrafter"/>
</dbReference>
<sequence length="470" mass="50983">SADTNVLTPLFHKGGLVAWAFSDVHVFDVGGLTPGGWIPGAFDRYGEGIHFPIIKIVSEGEWNDTFTKIFLANVRLPQSLNDLRSCVAANNTARERLTELVDRYGVETFREYSAVNIQLSERLARERIAALPDGTYESTDWVEYDGHGEDGLYRITVRVTVRGDELLIDLSDSPPQVDGFVNSTRAALLGWIFGVLARTLFPDLPLNAGLTEPIRFIVPPLGTMLNPTPDAATSGGHMESGSKVLRAFHQALQRAIQLSESPRMQSRAAGLGGNVAPHNVVAGIRRDGSREMWVSLDSLGTGLGAQINIDGRDAGCYEDMTAQSLLDTELEESYSALHFYRRLMPNSGGHGFRRGGLCIDTAWCLYGMDQARVTTLSNQTRVPSTAPGGGYPGGATGNFVFRDQDPMAWVASEKRCLTPSDLTAEAEVLPSHGTYIPIASGDTFRAFCAGGSGLGDPLFRETWRVAKDVA</sequence>
<dbReference type="EMBL" id="LAZR01043215">
    <property type="protein sequence ID" value="KKL07618.1"/>
    <property type="molecule type" value="Genomic_DNA"/>
</dbReference>
<dbReference type="PANTHER" id="PTHR11365:SF23">
    <property type="entry name" value="HYPOTHETICAL 5-OXOPROLINASE (EUROFUNG)-RELATED"/>
    <property type="match status" value="1"/>
</dbReference>
<feature type="non-terminal residue" evidence="2">
    <location>
        <position position="470"/>
    </location>
</feature>
<organism evidence="2">
    <name type="scientific">marine sediment metagenome</name>
    <dbReference type="NCBI Taxonomy" id="412755"/>
    <lineage>
        <taxon>unclassified sequences</taxon>
        <taxon>metagenomes</taxon>
        <taxon>ecological metagenomes</taxon>
    </lineage>
</organism>
<dbReference type="InterPro" id="IPR045079">
    <property type="entry name" value="Oxoprolinase-like"/>
</dbReference>
<dbReference type="GO" id="GO:0017168">
    <property type="term" value="F:5-oxoprolinase (ATP-hydrolyzing) activity"/>
    <property type="evidence" value="ECO:0007669"/>
    <property type="project" value="TreeGrafter"/>
</dbReference>
<dbReference type="InterPro" id="IPR003692">
    <property type="entry name" value="Hydantoinase_B"/>
</dbReference>
<dbReference type="GO" id="GO:0006749">
    <property type="term" value="P:glutathione metabolic process"/>
    <property type="evidence" value="ECO:0007669"/>
    <property type="project" value="TreeGrafter"/>
</dbReference>
<feature type="non-terminal residue" evidence="2">
    <location>
        <position position="1"/>
    </location>
</feature>
<reference evidence="2" key="1">
    <citation type="journal article" date="2015" name="Nature">
        <title>Complex archaea that bridge the gap between prokaryotes and eukaryotes.</title>
        <authorList>
            <person name="Spang A."/>
            <person name="Saw J.H."/>
            <person name="Jorgensen S.L."/>
            <person name="Zaremba-Niedzwiedzka K."/>
            <person name="Martijn J."/>
            <person name="Lind A.E."/>
            <person name="van Eijk R."/>
            <person name="Schleper C."/>
            <person name="Guy L."/>
            <person name="Ettema T.J."/>
        </authorList>
    </citation>
    <scope>NUCLEOTIDE SEQUENCE</scope>
</reference>
<evidence type="ECO:0000313" key="2">
    <source>
        <dbReference type="EMBL" id="KKL07618.1"/>
    </source>
</evidence>
<evidence type="ECO:0000259" key="1">
    <source>
        <dbReference type="Pfam" id="PF02538"/>
    </source>
</evidence>
<name>A0A0F9D6A2_9ZZZZ</name>
<gene>
    <name evidence="2" type="ORF">LCGC14_2584220</name>
</gene>
<proteinExistence type="predicted"/>
<dbReference type="Pfam" id="PF02538">
    <property type="entry name" value="Hydantoinase_B"/>
    <property type="match status" value="1"/>
</dbReference>
<feature type="domain" description="Hydantoinase B/oxoprolinase" evidence="1">
    <location>
        <begin position="2"/>
        <end position="457"/>
    </location>
</feature>
<comment type="caution">
    <text evidence="2">The sequence shown here is derived from an EMBL/GenBank/DDBJ whole genome shotgun (WGS) entry which is preliminary data.</text>
</comment>
<dbReference type="PANTHER" id="PTHR11365">
    <property type="entry name" value="5-OXOPROLINASE RELATED"/>
    <property type="match status" value="1"/>
</dbReference>
<accession>A0A0F9D6A2</accession>